<evidence type="ECO:0000313" key="8">
    <source>
        <dbReference type="EMBL" id="OBR05482.1"/>
    </source>
</evidence>
<evidence type="ECO:0000256" key="4">
    <source>
        <dbReference type="ARBA" id="ARBA00022989"/>
    </source>
</evidence>
<dbReference type="VEuPathDB" id="FungiDB:CH63R_12185"/>
<dbReference type="PANTHER" id="PTHR19432:SF35">
    <property type="entry name" value="SOLUTE CARRIER FAMILY 45 MEMBER 3 ISOFORM X1"/>
    <property type="match status" value="1"/>
</dbReference>
<protein>
    <submittedName>
        <fullName evidence="8">Sucrose transporter</fullName>
    </submittedName>
</protein>
<evidence type="ECO:0000256" key="1">
    <source>
        <dbReference type="ARBA" id="ARBA00004141"/>
    </source>
</evidence>
<dbReference type="EMBL" id="CACQ02007759">
    <property type="protein sequence ID" value="CCF45445.1"/>
    <property type="molecule type" value="Genomic_DNA"/>
</dbReference>
<proteinExistence type="predicted"/>
<dbReference type="EMBL" id="LTAN01000008">
    <property type="protein sequence ID" value="OBR05482.1"/>
    <property type="molecule type" value="Genomic_DNA"/>
</dbReference>
<dbReference type="InterPro" id="IPR036259">
    <property type="entry name" value="MFS_trans_sf"/>
</dbReference>
<dbReference type="SUPFAM" id="SSF103473">
    <property type="entry name" value="MFS general substrate transporter"/>
    <property type="match status" value="1"/>
</dbReference>
<dbReference type="Gene3D" id="1.20.1250.20">
    <property type="entry name" value="MFS general substrate transporter like domains"/>
    <property type="match status" value="1"/>
</dbReference>
<feature type="transmembrane region" description="Helical" evidence="6">
    <location>
        <begin position="151"/>
        <end position="168"/>
    </location>
</feature>
<dbReference type="GO" id="GO:0005886">
    <property type="term" value="C:plasma membrane"/>
    <property type="evidence" value="ECO:0007669"/>
    <property type="project" value="TreeGrafter"/>
</dbReference>
<evidence type="ECO:0000256" key="3">
    <source>
        <dbReference type="ARBA" id="ARBA00022692"/>
    </source>
</evidence>
<evidence type="ECO:0000256" key="2">
    <source>
        <dbReference type="ARBA" id="ARBA00022448"/>
    </source>
</evidence>
<organism evidence="7 9">
    <name type="scientific">Colletotrichum higginsianum (strain IMI 349063)</name>
    <name type="common">Crucifer anthracnose fungus</name>
    <dbReference type="NCBI Taxonomy" id="759273"/>
    <lineage>
        <taxon>Eukaryota</taxon>
        <taxon>Fungi</taxon>
        <taxon>Dikarya</taxon>
        <taxon>Ascomycota</taxon>
        <taxon>Pezizomycotina</taxon>
        <taxon>Sordariomycetes</taxon>
        <taxon>Hypocreomycetidae</taxon>
        <taxon>Glomerellales</taxon>
        <taxon>Glomerellaceae</taxon>
        <taxon>Colletotrichum</taxon>
        <taxon>Colletotrichum destructivum species complex</taxon>
    </lineage>
</organism>
<dbReference type="Proteomes" id="UP000007174">
    <property type="component" value="Unassembled WGS sequence"/>
</dbReference>
<evidence type="ECO:0000313" key="9">
    <source>
        <dbReference type="Proteomes" id="UP000007174"/>
    </source>
</evidence>
<feature type="transmembrane region" description="Helical" evidence="6">
    <location>
        <begin position="346"/>
        <end position="365"/>
    </location>
</feature>
<evidence type="ECO:0000313" key="10">
    <source>
        <dbReference type="Proteomes" id="UP000092177"/>
    </source>
</evidence>
<name>H1VYY3_COLHI</name>
<accession>H1VYY3</accession>
<comment type="subcellular location">
    <subcellularLocation>
        <location evidence="1">Membrane</location>
        <topology evidence="1">Multi-pass membrane protein</topology>
    </subcellularLocation>
</comment>
<evidence type="ECO:0000256" key="5">
    <source>
        <dbReference type="ARBA" id="ARBA00023136"/>
    </source>
</evidence>
<dbReference type="GeneID" id="28871266"/>
<keyword evidence="2" id="KW-0813">Transport</keyword>
<dbReference type="GO" id="GO:0008506">
    <property type="term" value="F:sucrose:proton symporter activity"/>
    <property type="evidence" value="ECO:0007669"/>
    <property type="project" value="TreeGrafter"/>
</dbReference>
<dbReference type="KEGG" id="chig:CH63R_12185"/>
<feature type="transmembrane region" description="Helical" evidence="6">
    <location>
        <begin position="291"/>
        <end position="309"/>
    </location>
</feature>
<dbReference type="eggNOG" id="KOG0637">
    <property type="taxonomic scope" value="Eukaryota"/>
</dbReference>
<gene>
    <name evidence="7" type="ORF">CH063_14527</name>
    <name evidence="8" type="ORF">CH63R_12185</name>
</gene>
<evidence type="ECO:0000313" key="7">
    <source>
        <dbReference type="EMBL" id="CCF45445.1"/>
    </source>
</evidence>
<dbReference type="Proteomes" id="UP000092177">
    <property type="component" value="Chromosome 8"/>
</dbReference>
<feature type="transmembrane region" description="Helical" evidence="6">
    <location>
        <begin position="416"/>
        <end position="437"/>
    </location>
</feature>
<dbReference type="HOGENOM" id="CLU_018303_1_1_1"/>
<keyword evidence="5 6" id="KW-0472">Membrane</keyword>
<dbReference type="PANTHER" id="PTHR19432">
    <property type="entry name" value="SUGAR TRANSPORTER"/>
    <property type="match status" value="1"/>
</dbReference>
<sequence>MANPTSQETLMSSDDEAHLQKMELLEDNLEKPQSLTLSRLLLLTCPSLGLQVVWSLLMSNGTPYLYSLGVPNPIMSLVWLMGPVFGAFVQPILGVMSDQSRHPWGRRKPFIVCGAMVVAVFLPILACAADITGEAEQKRHHGPGGKPPGFQLAPILAVASVFTVTLAMQSFQTGVRSLVVDKCPPRQQLDASAWSMRWNVLGNLVLTSVGFADAKWSLFGFEGNAKFKTLAAVAVACIATTVGIACCCVTETNDRPRDNFPTPLREICWSILSPRRLIKHWESLPPVSRRVCTIQLFAWMAWFPILYYTSTYTYESVLLNRFAGDLQKTEQADQGYVELARLDGSFAVFSFAMSTFVTSILLQILKRIIPGVHSMLPRIWLVSQGSLACCLVGTFLATSGTAATIVTSLMGVSWAVAMWIPFALISAEISSAPFAIAGGGETGWVMGLHNMAMSLPQIASALACALLMAILRWFHISNGVAWAFRLASLAVAWSGYLITDLERNYRQTF</sequence>
<reference evidence="8" key="3">
    <citation type="submission" date="2016-02" db="EMBL/GenBank/DDBJ databases">
        <title>Resequencing and annotation of the Colletotrichum higginsianum genome.</title>
        <authorList>
            <person name="O'Connell R."/>
            <person name="Zambounis A."/>
            <person name="Thon M."/>
            <person name="Dallery J.-F."/>
        </authorList>
    </citation>
    <scope>NUCLEOTIDE SEQUENCE [LARGE SCALE GENOMIC DNA]</scope>
    <source>
        <strain evidence="8">IMI 349063</strain>
    </source>
</reference>
<keyword evidence="3 6" id="KW-0812">Transmembrane</keyword>
<keyword evidence="10" id="KW-1185">Reference proteome</keyword>
<feature type="transmembrane region" description="Helical" evidence="6">
    <location>
        <begin position="77"/>
        <end position="97"/>
    </location>
</feature>
<reference evidence="7" key="1">
    <citation type="submission" date="2011-12" db="EMBL/GenBank/DDBJ databases">
        <title>The genome sequence of Colletotrichum higginsianum IMI 34906.</title>
        <authorList>
            <person name="Ma L.-J."/>
            <person name="O'Connell R."/>
            <person name="van Themaat E.V.L."/>
            <person name="Stueber K."/>
            <person name="Young S.K."/>
            <person name="Zeng Q."/>
            <person name="Gargeya S."/>
            <person name="Fitzgerald M."/>
            <person name="Haas B."/>
            <person name="Abouelleil A."/>
            <person name="Alvarado L."/>
            <person name="Arachchi H.M."/>
            <person name="Berlin A."/>
            <person name="Chapman S.B."/>
            <person name="Gearin G."/>
            <person name="Goldberg J."/>
            <person name="Griggs A."/>
            <person name="Gujja S."/>
            <person name="Hansen M."/>
            <person name="Heiman D."/>
            <person name="Howarth C."/>
            <person name="Larimer J."/>
            <person name="Lui A."/>
            <person name="MacDonald P.J.P."/>
            <person name="McCowen C."/>
            <person name="Montmayeur A."/>
            <person name="Murphy C."/>
            <person name="Neiman D."/>
            <person name="Pearson M."/>
            <person name="Priest M."/>
            <person name="Roberts A."/>
            <person name="Saif S."/>
            <person name="Shea T."/>
            <person name="Sisk P."/>
            <person name="Stolte C."/>
            <person name="Sykes S."/>
            <person name="Wortman J."/>
            <person name="Nusbaum C."/>
            <person name="Birren B."/>
        </authorList>
    </citation>
    <scope>NUCLEOTIDE SEQUENCE</scope>
    <source>
        <strain evidence="7">IMI 349063</strain>
    </source>
</reference>
<feature type="transmembrane region" description="Helical" evidence="6">
    <location>
        <begin position="386"/>
        <end position="410"/>
    </location>
</feature>
<reference evidence="10" key="4">
    <citation type="journal article" date="2017" name="BMC Genomics">
        <title>Gapless genome assembly of Colletotrichum higginsianum reveals chromosome structure and association of transposable elements with secondary metabolite gene clusters.</title>
        <authorList>
            <person name="Dallery J.-F."/>
            <person name="Lapalu N."/>
            <person name="Zampounis A."/>
            <person name="Pigne S."/>
            <person name="Luyten I."/>
            <person name="Amselem J."/>
            <person name="Wittenberg A.H.J."/>
            <person name="Zhou S."/>
            <person name="de Queiroz M.V."/>
            <person name="Robin G.P."/>
            <person name="Auger A."/>
            <person name="Hainaut M."/>
            <person name="Henrissat B."/>
            <person name="Kim K.-T."/>
            <person name="Lee Y.-H."/>
            <person name="Lespinet O."/>
            <person name="Schwartz D.C."/>
            <person name="Thon M.R."/>
            <person name="O'Connell R.J."/>
        </authorList>
    </citation>
    <scope>NUCLEOTIDE SEQUENCE [LARGE SCALE GENOMIC DNA]</scope>
    <source>
        <strain evidence="10">IMI 349063</strain>
    </source>
</reference>
<evidence type="ECO:0000256" key="6">
    <source>
        <dbReference type="SAM" id="Phobius"/>
    </source>
</evidence>
<dbReference type="Pfam" id="PF13347">
    <property type="entry name" value="MFS_2"/>
    <property type="match status" value="1"/>
</dbReference>
<dbReference type="OrthoDB" id="28755at2759"/>
<feature type="transmembrane region" description="Helical" evidence="6">
    <location>
        <begin position="109"/>
        <end position="131"/>
    </location>
</feature>
<dbReference type="AlphaFoldDB" id="H1VYY3"/>
<feature type="transmembrane region" description="Helical" evidence="6">
    <location>
        <begin position="482"/>
        <end position="499"/>
    </location>
</feature>
<keyword evidence="4 6" id="KW-1133">Transmembrane helix</keyword>
<dbReference type="RefSeq" id="XP_018154000.1">
    <property type="nucleotide sequence ID" value="XM_018307159.1"/>
</dbReference>
<feature type="transmembrane region" description="Helical" evidence="6">
    <location>
        <begin position="458"/>
        <end position="476"/>
    </location>
</feature>
<reference evidence="9" key="2">
    <citation type="journal article" date="2012" name="Nat. Genet.">
        <title>Lifestyle transitions in plant pathogenic Colletotrichum fungi deciphered by genome and transcriptome analyses.</title>
        <authorList>
            <person name="O'Connell R.J."/>
            <person name="Thon M.R."/>
            <person name="Hacquard S."/>
            <person name="Amyotte S.G."/>
            <person name="Kleemann J."/>
            <person name="Torres M.F."/>
            <person name="Damm U."/>
            <person name="Buiate E.A."/>
            <person name="Epstein L."/>
            <person name="Alkan N."/>
            <person name="Altmueller J."/>
            <person name="Alvarado-Balderrama L."/>
            <person name="Bauser C.A."/>
            <person name="Becker C."/>
            <person name="Birren B.W."/>
            <person name="Chen Z."/>
            <person name="Choi J."/>
            <person name="Crouch J.A."/>
            <person name="Duvick J.P."/>
            <person name="Farman M.A."/>
            <person name="Gan P."/>
            <person name="Heiman D."/>
            <person name="Henrissat B."/>
            <person name="Howard R.J."/>
            <person name="Kabbage M."/>
            <person name="Koch C."/>
            <person name="Kracher B."/>
            <person name="Kubo Y."/>
            <person name="Law A.D."/>
            <person name="Lebrun M.-H."/>
            <person name="Lee Y.-H."/>
            <person name="Miyara I."/>
            <person name="Moore N."/>
            <person name="Neumann U."/>
            <person name="Nordstroem K."/>
            <person name="Panaccione D.G."/>
            <person name="Panstruga R."/>
            <person name="Place M."/>
            <person name="Proctor R.H."/>
            <person name="Prusky D."/>
            <person name="Rech G."/>
            <person name="Reinhardt R."/>
            <person name="Rollins J.A."/>
            <person name="Rounsley S."/>
            <person name="Schardl C.L."/>
            <person name="Schwartz D.C."/>
            <person name="Shenoy N."/>
            <person name="Shirasu K."/>
            <person name="Sikhakolli U.R."/>
            <person name="Stueber K."/>
            <person name="Sukno S.A."/>
            <person name="Sweigard J.A."/>
            <person name="Takano Y."/>
            <person name="Takahara H."/>
            <person name="Trail F."/>
            <person name="van der Does H.C."/>
            <person name="Voll L.M."/>
            <person name="Will I."/>
            <person name="Young S."/>
            <person name="Zeng Q."/>
            <person name="Zhang J."/>
            <person name="Zhou S."/>
            <person name="Dickman M.B."/>
            <person name="Schulze-Lefert P."/>
            <person name="Ver Loren van Themaat E."/>
            <person name="Ma L.-J."/>
            <person name="Vaillancourt L.J."/>
        </authorList>
    </citation>
    <scope>NUCLEOTIDE SEQUENCE [LARGE SCALE GENOMIC DNA]</scope>
    <source>
        <strain evidence="9">IMI 349063</strain>
    </source>
</reference>